<evidence type="ECO:0000256" key="2">
    <source>
        <dbReference type="ARBA" id="ARBA00023125"/>
    </source>
</evidence>
<organism evidence="5 6">
    <name type="scientific">Flexivirga caeni</name>
    <dbReference type="NCBI Taxonomy" id="2294115"/>
    <lineage>
        <taxon>Bacteria</taxon>
        <taxon>Bacillati</taxon>
        <taxon>Actinomycetota</taxon>
        <taxon>Actinomycetes</taxon>
        <taxon>Micrococcales</taxon>
        <taxon>Dermacoccaceae</taxon>
        <taxon>Flexivirga</taxon>
    </lineage>
</organism>
<accession>A0A3M9M099</accession>
<dbReference type="PRINTS" id="PR00035">
    <property type="entry name" value="HTHGNTR"/>
</dbReference>
<dbReference type="Gene3D" id="1.10.10.10">
    <property type="entry name" value="Winged helix-like DNA-binding domain superfamily/Winged helix DNA-binding domain"/>
    <property type="match status" value="1"/>
</dbReference>
<dbReference type="InterPro" id="IPR000524">
    <property type="entry name" value="Tscrpt_reg_HTH_GntR"/>
</dbReference>
<dbReference type="PANTHER" id="PTHR43537:SF24">
    <property type="entry name" value="GLUCONATE OPERON TRANSCRIPTIONAL REPRESSOR"/>
    <property type="match status" value="1"/>
</dbReference>
<evidence type="ECO:0000259" key="4">
    <source>
        <dbReference type="PROSITE" id="PS50949"/>
    </source>
</evidence>
<evidence type="ECO:0000256" key="1">
    <source>
        <dbReference type="ARBA" id="ARBA00023015"/>
    </source>
</evidence>
<name>A0A3M9M099_9MICO</name>
<dbReference type="Proteomes" id="UP000271678">
    <property type="component" value="Unassembled WGS sequence"/>
</dbReference>
<dbReference type="PANTHER" id="PTHR43537">
    <property type="entry name" value="TRANSCRIPTIONAL REGULATOR, GNTR FAMILY"/>
    <property type="match status" value="1"/>
</dbReference>
<dbReference type="PROSITE" id="PS50949">
    <property type="entry name" value="HTH_GNTR"/>
    <property type="match status" value="1"/>
</dbReference>
<dbReference type="Pfam" id="PF07729">
    <property type="entry name" value="FCD"/>
    <property type="match status" value="1"/>
</dbReference>
<comment type="caution">
    <text evidence="5">The sequence shown here is derived from an EMBL/GenBank/DDBJ whole genome shotgun (WGS) entry which is preliminary data.</text>
</comment>
<dbReference type="InterPro" id="IPR036388">
    <property type="entry name" value="WH-like_DNA-bd_sf"/>
</dbReference>
<evidence type="ECO:0000256" key="3">
    <source>
        <dbReference type="ARBA" id="ARBA00023163"/>
    </source>
</evidence>
<feature type="domain" description="HTH gntR-type" evidence="4">
    <location>
        <begin position="26"/>
        <end position="96"/>
    </location>
</feature>
<dbReference type="InterPro" id="IPR036390">
    <property type="entry name" value="WH_DNA-bd_sf"/>
</dbReference>
<dbReference type="GO" id="GO:0003677">
    <property type="term" value="F:DNA binding"/>
    <property type="evidence" value="ECO:0007669"/>
    <property type="project" value="UniProtKB-KW"/>
</dbReference>
<dbReference type="AlphaFoldDB" id="A0A3M9M099"/>
<dbReference type="EMBL" id="RJJQ01000021">
    <property type="protein sequence ID" value="RNI18989.1"/>
    <property type="molecule type" value="Genomic_DNA"/>
</dbReference>
<keyword evidence="6" id="KW-1185">Reference proteome</keyword>
<dbReference type="SUPFAM" id="SSF48008">
    <property type="entry name" value="GntR ligand-binding domain-like"/>
    <property type="match status" value="1"/>
</dbReference>
<dbReference type="InterPro" id="IPR011711">
    <property type="entry name" value="GntR_C"/>
</dbReference>
<dbReference type="OrthoDB" id="9784718at2"/>
<dbReference type="GO" id="GO:0003700">
    <property type="term" value="F:DNA-binding transcription factor activity"/>
    <property type="evidence" value="ECO:0007669"/>
    <property type="project" value="InterPro"/>
</dbReference>
<dbReference type="SUPFAM" id="SSF46785">
    <property type="entry name" value="Winged helix' DNA-binding domain"/>
    <property type="match status" value="1"/>
</dbReference>
<proteinExistence type="predicted"/>
<keyword evidence="2" id="KW-0238">DNA-binding</keyword>
<evidence type="ECO:0000313" key="6">
    <source>
        <dbReference type="Proteomes" id="UP000271678"/>
    </source>
</evidence>
<sequence length="253" mass="27199">MRRPRETVPVTAERLDRVVLRPIRAHHAFEACVEQLAIAIRLGIYPPGSMLPPERDLAELLAVSRATLREAISALRSAGVVRTRRGRGGGTEVLDAAPATGRRGLGAIIGRVEDLRDALEFRAIVEPGAAGLAAARCARDEFSSDDRAALTAALDAVDRAPDEAIHRRADSILHLTVARLSGSTRLITAVTDAQDDLHTMLQAIPVLPRNIKHSSTQHRAIVAAIFAGNESRANRVMHQHCSDTAALLRGLLG</sequence>
<dbReference type="Pfam" id="PF00392">
    <property type="entry name" value="GntR"/>
    <property type="match status" value="1"/>
</dbReference>
<dbReference type="SMART" id="SM00895">
    <property type="entry name" value="FCD"/>
    <property type="match status" value="1"/>
</dbReference>
<keyword evidence="1" id="KW-0805">Transcription regulation</keyword>
<evidence type="ECO:0000313" key="5">
    <source>
        <dbReference type="EMBL" id="RNI18989.1"/>
    </source>
</evidence>
<dbReference type="SMART" id="SM00345">
    <property type="entry name" value="HTH_GNTR"/>
    <property type="match status" value="1"/>
</dbReference>
<protein>
    <submittedName>
        <fullName evidence="5">FadR family transcriptional regulator</fullName>
    </submittedName>
</protein>
<dbReference type="Gene3D" id="1.20.120.530">
    <property type="entry name" value="GntR ligand-binding domain-like"/>
    <property type="match status" value="1"/>
</dbReference>
<reference evidence="5 6" key="1">
    <citation type="submission" date="2018-11" db="EMBL/GenBank/DDBJ databases">
        <title>Draft genome of Simplicispira Flexivirga sp. BO-16.</title>
        <authorList>
            <person name="Im W.T."/>
        </authorList>
    </citation>
    <scope>NUCLEOTIDE SEQUENCE [LARGE SCALE GENOMIC DNA]</scope>
    <source>
        <strain evidence="5 6">BO-16</strain>
    </source>
</reference>
<dbReference type="InterPro" id="IPR008920">
    <property type="entry name" value="TF_FadR/GntR_C"/>
</dbReference>
<gene>
    <name evidence="5" type="ORF">EFY87_17145</name>
</gene>
<keyword evidence="3" id="KW-0804">Transcription</keyword>